<dbReference type="OrthoDB" id="598046at2"/>
<reference evidence="2 3" key="1">
    <citation type="submission" date="2019-01" db="EMBL/GenBank/DDBJ databases">
        <title>Filimonas sp. strain TTM-71.</title>
        <authorList>
            <person name="Chen W.-M."/>
        </authorList>
    </citation>
    <scope>NUCLEOTIDE SEQUENCE [LARGE SCALE GENOMIC DNA]</scope>
    <source>
        <strain evidence="2 3">TTM-71</strain>
    </source>
</reference>
<dbReference type="InterPro" id="IPR003769">
    <property type="entry name" value="ClpS_core"/>
</dbReference>
<dbReference type="GO" id="GO:0030163">
    <property type="term" value="P:protein catabolic process"/>
    <property type="evidence" value="ECO:0007669"/>
    <property type="project" value="InterPro"/>
</dbReference>
<dbReference type="Proteomes" id="UP000290545">
    <property type="component" value="Unassembled WGS sequence"/>
</dbReference>
<dbReference type="GO" id="GO:0008233">
    <property type="term" value="F:peptidase activity"/>
    <property type="evidence" value="ECO:0007669"/>
    <property type="project" value="UniProtKB-KW"/>
</dbReference>
<gene>
    <name evidence="2" type="ORF">ESB13_09105</name>
</gene>
<proteinExistence type="predicted"/>
<keyword evidence="3" id="KW-1185">Reference proteome</keyword>
<dbReference type="InterPro" id="IPR014719">
    <property type="entry name" value="Ribosomal_bL12_C/ClpS-like"/>
</dbReference>
<feature type="domain" description="Adaptor protein ClpS core" evidence="1">
    <location>
        <begin position="25"/>
        <end position="90"/>
    </location>
</feature>
<evidence type="ECO:0000313" key="2">
    <source>
        <dbReference type="EMBL" id="RXK86926.1"/>
    </source>
</evidence>
<protein>
    <submittedName>
        <fullName evidence="2">ATP-dependent Clp protease adaptor ClpS</fullName>
    </submittedName>
</protein>
<dbReference type="SUPFAM" id="SSF54736">
    <property type="entry name" value="ClpS-like"/>
    <property type="match status" value="1"/>
</dbReference>
<dbReference type="RefSeq" id="WP_129002675.1">
    <property type="nucleotide sequence ID" value="NZ_SDHZ01000001.1"/>
</dbReference>
<dbReference type="GO" id="GO:0006508">
    <property type="term" value="P:proteolysis"/>
    <property type="evidence" value="ECO:0007669"/>
    <property type="project" value="UniProtKB-KW"/>
</dbReference>
<dbReference type="AlphaFoldDB" id="A0A4V1MAS8"/>
<dbReference type="EMBL" id="SDHZ01000001">
    <property type="protein sequence ID" value="RXK86926.1"/>
    <property type="molecule type" value="Genomic_DNA"/>
</dbReference>
<comment type="caution">
    <text evidence="2">The sequence shown here is derived from an EMBL/GenBank/DDBJ whole genome shotgun (WGS) entry which is preliminary data.</text>
</comment>
<accession>A0A4V1MAS8</accession>
<name>A0A4V1MAS8_9BACT</name>
<keyword evidence="2" id="KW-0378">Hydrolase</keyword>
<keyword evidence="2" id="KW-0645">Protease</keyword>
<evidence type="ECO:0000313" key="3">
    <source>
        <dbReference type="Proteomes" id="UP000290545"/>
    </source>
</evidence>
<dbReference type="Pfam" id="PF02617">
    <property type="entry name" value="ClpS"/>
    <property type="match status" value="1"/>
</dbReference>
<sequence>MITFIAHTQVRPEEEEDVAVLTDTDAPWSLIVWNDEVNTFDWVIETLVDICGHSEEQAEQCALMIHFKGKYAVKNGDYDTLKPMCDAITDRGIGATIETVAHR</sequence>
<evidence type="ECO:0000259" key="1">
    <source>
        <dbReference type="Pfam" id="PF02617"/>
    </source>
</evidence>
<organism evidence="2 3">
    <name type="scientific">Filimonas effusa</name>
    <dbReference type="NCBI Taxonomy" id="2508721"/>
    <lineage>
        <taxon>Bacteria</taxon>
        <taxon>Pseudomonadati</taxon>
        <taxon>Bacteroidota</taxon>
        <taxon>Chitinophagia</taxon>
        <taxon>Chitinophagales</taxon>
        <taxon>Chitinophagaceae</taxon>
        <taxon>Filimonas</taxon>
    </lineage>
</organism>
<dbReference type="Gene3D" id="3.30.1390.10">
    <property type="match status" value="1"/>
</dbReference>